<feature type="binding site" evidence="13">
    <location>
        <position position="137"/>
    </location>
    <ligand>
        <name>substrate</name>
    </ligand>
</feature>
<dbReference type="InterPro" id="IPR036462">
    <property type="entry name" value="Fumarylacetoacetase_N_sf"/>
</dbReference>
<dbReference type="NCBIfam" id="TIGR01266">
    <property type="entry name" value="fum_ac_acetase"/>
    <property type="match status" value="1"/>
</dbReference>
<organism evidence="17 18">
    <name type="scientific">Flavobacterium xueshanense</name>
    <dbReference type="NCBI Taxonomy" id="935223"/>
    <lineage>
        <taxon>Bacteria</taxon>
        <taxon>Pseudomonadati</taxon>
        <taxon>Bacteroidota</taxon>
        <taxon>Flavobacteriia</taxon>
        <taxon>Flavobacteriales</taxon>
        <taxon>Flavobacteriaceae</taxon>
        <taxon>Flavobacterium</taxon>
    </lineage>
</organism>
<feature type="binding site" evidence="14">
    <location>
        <position position="262"/>
    </location>
    <ligand>
        <name>Mg(2+)</name>
        <dbReference type="ChEBI" id="CHEBI:18420"/>
    </ligand>
</feature>
<dbReference type="EC" id="3.7.1.2" evidence="5"/>
<evidence type="ECO:0000256" key="10">
    <source>
        <dbReference type="ARBA" id="ARBA00022878"/>
    </source>
</evidence>
<evidence type="ECO:0000256" key="8">
    <source>
        <dbReference type="ARBA" id="ARBA00022837"/>
    </source>
</evidence>
<evidence type="ECO:0000256" key="2">
    <source>
        <dbReference type="ARBA" id="ARBA00001946"/>
    </source>
</evidence>
<comment type="cofactor">
    <cofactor evidence="2 14">
        <name>Mg(2+)</name>
        <dbReference type="ChEBI" id="CHEBI:18420"/>
    </cofactor>
</comment>
<evidence type="ECO:0000256" key="6">
    <source>
        <dbReference type="ARBA" id="ARBA00022723"/>
    </source>
</evidence>
<dbReference type="UniPathway" id="UPA00139">
    <property type="reaction ID" value="UER00341"/>
</dbReference>
<keyword evidence="7 17" id="KW-0378">Hydrolase</keyword>
<comment type="cofactor">
    <cofactor evidence="1 14">
        <name>Ca(2+)</name>
        <dbReference type="ChEBI" id="CHEBI:29108"/>
    </cofactor>
</comment>
<dbReference type="FunFam" id="3.90.850.10:FF:000004">
    <property type="entry name" value="Fumarylacetoacetase"/>
    <property type="match status" value="1"/>
</dbReference>
<keyword evidence="8 14" id="KW-0106">Calcium</keyword>
<dbReference type="InterPro" id="IPR011234">
    <property type="entry name" value="Fumarylacetoacetase-like_C"/>
</dbReference>
<dbReference type="GO" id="GO:0004334">
    <property type="term" value="F:fumarylacetoacetase activity"/>
    <property type="evidence" value="ECO:0007669"/>
    <property type="project" value="UniProtKB-EC"/>
</dbReference>
<evidence type="ECO:0000259" key="15">
    <source>
        <dbReference type="Pfam" id="PF01557"/>
    </source>
</evidence>
<dbReference type="SUPFAM" id="SSF63433">
    <property type="entry name" value="Fumarylacetoacetate hydrolase, FAH, N-terminal domain"/>
    <property type="match status" value="1"/>
</dbReference>
<evidence type="ECO:0000256" key="4">
    <source>
        <dbReference type="ARBA" id="ARBA00010211"/>
    </source>
</evidence>
<dbReference type="InterPro" id="IPR036663">
    <property type="entry name" value="Fumarylacetoacetase_C_sf"/>
</dbReference>
<dbReference type="EMBL" id="FONQ01000011">
    <property type="protein sequence ID" value="SFF20134.1"/>
    <property type="molecule type" value="Genomic_DNA"/>
</dbReference>
<feature type="binding site" evidence="14">
    <location>
        <position position="242"/>
    </location>
    <ligand>
        <name>Mg(2+)</name>
        <dbReference type="ChEBI" id="CHEBI:18420"/>
    </ligand>
</feature>
<dbReference type="Pfam" id="PF09298">
    <property type="entry name" value="FAA_hydrolase_N"/>
    <property type="match status" value="1"/>
</dbReference>
<dbReference type="InterPro" id="IPR005959">
    <property type="entry name" value="Fumarylacetoacetase"/>
</dbReference>
<evidence type="ECO:0000256" key="13">
    <source>
        <dbReference type="PIRSR" id="PIRSR605959-2"/>
    </source>
</evidence>
<dbReference type="STRING" id="935223.SAMN04488131_11151"/>
<feature type="binding site" evidence="13">
    <location>
        <position position="358"/>
    </location>
    <ligand>
        <name>substrate</name>
    </ligand>
</feature>
<comment type="similarity">
    <text evidence="4">Belongs to the FAH family.</text>
</comment>
<evidence type="ECO:0000256" key="5">
    <source>
        <dbReference type="ARBA" id="ARBA00012094"/>
    </source>
</evidence>
<dbReference type="GO" id="GO:1902000">
    <property type="term" value="P:homogentisate catabolic process"/>
    <property type="evidence" value="ECO:0007669"/>
    <property type="project" value="TreeGrafter"/>
</dbReference>
<dbReference type="GO" id="GO:0046872">
    <property type="term" value="F:metal ion binding"/>
    <property type="evidence" value="ECO:0007669"/>
    <property type="project" value="UniProtKB-KW"/>
</dbReference>
<dbReference type="PANTHER" id="PTHR43069:SF2">
    <property type="entry name" value="FUMARYLACETOACETASE"/>
    <property type="match status" value="1"/>
</dbReference>
<evidence type="ECO:0000313" key="17">
    <source>
        <dbReference type="EMBL" id="SFF20134.1"/>
    </source>
</evidence>
<feature type="domain" description="Fumarylacetoacetase-like C-terminal" evidence="15">
    <location>
        <begin position="134"/>
        <end position="401"/>
    </location>
</feature>
<dbReference type="Gene3D" id="2.30.30.230">
    <property type="entry name" value="Fumarylacetoacetase, N-terminal domain"/>
    <property type="match status" value="1"/>
</dbReference>
<evidence type="ECO:0000256" key="7">
    <source>
        <dbReference type="ARBA" id="ARBA00022801"/>
    </source>
</evidence>
<evidence type="ECO:0000259" key="16">
    <source>
        <dbReference type="Pfam" id="PF09298"/>
    </source>
</evidence>
<feature type="binding site" evidence="14">
    <location>
        <position position="210"/>
    </location>
    <ligand>
        <name>Ca(2+)</name>
        <dbReference type="ChEBI" id="CHEBI:29108"/>
    </ligand>
</feature>
<feature type="binding site" evidence="13">
    <location>
        <position position="249"/>
    </location>
    <ligand>
        <name>substrate</name>
    </ligand>
</feature>
<evidence type="ECO:0000256" key="14">
    <source>
        <dbReference type="PIRSR" id="PIRSR605959-3"/>
    </source>
</evidence>
<evidence type="ECO:0000313" key="18">
    <source>
        <dbReference type="Proteomes" id="UP000198596"/>
    </source>
</evidence>
<feature type="domain" description="Fumarylacetoacetase N-terminal" evidence="16">
    <location>
        <begin position="25"/>
        <end position="127"/>
    </location>
</feature>
<dbReference type="RefSeq" id="WP_091206171.1">
    <property type="nucleotide sequence ID" value="NZ_FONQ01000011.1"/>
</dbReference>
<feature type="binding site" evidence="14">
    <location>
        <position position="266"/>
    </location>
    <ligand>
        <name>Mg(2+)</name>
        <dbReference type="ChEBI" id="CHEBI:18420"/>
    </ligand>
</feature>
<feature type="binding site" evidence="14">
    <location>
        <position position="135"/>
    </location>
    <ligand>
        <name>Ca(2+)</name>
        <dbReference type="ChEBI" id="CHEBI:29108"/>
    </ligand>
</feature>
<dbReference type="SUPFAM" id="SSF56529">
    <property type="entry name" value="FAH"/>
    <property type="match status" value="1"/>
</dbReference>
<evidence type="ECO:0000256" key="1">
    <source>
        <dbReference type="ARBA" id="ARBA00001913"/>
    </source>
</evidence>
<name>A0A1I2GQB3_9FLAO</name>
<proteinExistence type="inferred from homology"/>
<sequence length="427" mass="47946">MPITANDTNRKSWLEVPVNSDFPIQNIPFGVFLTKENIVTVGTRVGDSAIDLGALQQLNYFEGIELTDDMFMQDTLNDFISDGQKTWRLVRNRIAELFDVTNSKLQDNAKDRDIIIFRMEDVEMQLPVLIGDYTDFYSSKEHATNVGKMFRNPENALLPNWLHIPVGYHGRSSTVIPSGISVHRPMGQMLPNGETTPVFGPSRSVDFELETAFITTDVNIMGENILVTEAEDYIFGMVLLNDWSARDIQKWEYVPLGPFLAKSFASSISPWIVTMDALEPFRTKGPKQEPTPLPYLQQKGKHSFDINLEVAIQPENGEATVISHSNFKYMYWTMSQQLAHHTSNGCRVNSGDMMGSGTISGPTPDSFGSMLELTWGGKNPIQLKDGTERKFINDNDTVIMKGHCQNGHVRIGFGEVSSKLLPPFVRK</sequence>
<dbReference type="Proteomes" id="UP000198596">
    <property type="component" value="Unassembled WGS sequence"/>
</dbReference>
<dbReference type="InterPro" id="IPR015377">
    <property type="entry name" value="Fumarylacetoacetase_N"/>
</dbReference>
<dbReference type="Pfam" id="PF01557">
    <property type="entry name" value="FAA_hydrolase"/>
    <property type="match status" value="1"/>
</dbReference>
<protein>
    <recommendedName>
        <fullName evidence="5">fumarylacetoacetase</fullName>
        <ecNumber evidence="5">3.7.1.2</ecNumber>
    </recommendedName>
</protein>
<feature type="binding site" evidence="14">
    <location>
        <position position="208"/>
    </location>
    <ligand>
        <name>Ca(2+)</name>
        <dbReference type="ChEBI" id="CHEBI:29108"/>
    </ligand>
</feature>
<comment type="pathway">
    <text evidence="3">Amino-acid degradation; L-phenylalanine degradation; acetoacetate and fumarate from L-phenylalanine: step 6/6.</text>
</comment>
<keyword evidence="10" id="KW-0828">Tyrosine catabolism</keyword>
<evidence type="ECO:0000256" key="3">
    <source>
        <dbReference type="ARBA" id="ARBA00004782"/>
    </source>
</evidence>
<feature type="binding site" evidence="13">
    <location>
        <position position="253"/>
    </location>
    <ligand>
        <name>substrate</name>
    </ligand>
</feature>
<feature type="active site" description="Proton acceptor" evidence="12">
    <location>
        <position position="142"/>
    </location>
</feature>
<evidence type="ECO:0000256" key="11">
    <source>
        <dbReference type="ARBA" id="ARBA00023232"/>
    </source>
</evidence>
<dbReference type="Gene3D" id="3.90.850.10">
    <property type="entry name" value="Fumarylacetoacetase-like, C-terminal domain"/>
    <property type="match status" value="1"/>
</dbReference>
<keyword evidence="9 14" id="KW-0460">Magnesium</keyword>
<evidence type="ECO:0000256" key="12">
    <source>
        <dbReference type="PIRSR" id="PIRSR605959-1"/>
    </source>
</evidence>
<keyword evidence="6 14" id="KW-0479">Metal-binding</keyword>
<evidence type="ECO:0000256" key="9">
    <source>
        <dbReference type="ARBA" id="ARBA00022842"/>
    </source>
</evidence>
<feature type="binding site" evidence="14">
    <location>
        <position position="242"/>
    </location>
    <ligand>
        <name>Ca(2+)</name>
        <dbReference type="ChEBI" id="CHEBI:29108"/>
    </ligand>
</feature>
<reference evidence="18" key="1">
    <citation type="submission" date="2016-10" db="EMBL/GenBank/DDBJ databases">
        <authorList>
            <person name="Varghese N."/>
            <person name="Submissions S."/>
        </authorList>
    </citation>
    <scope>NUCLEOTIDE SEQUENCE [LARGE SCALE GENOMIC DNA]</scope>
    <source>
        <strain evidence="18">CGMCC 1.9227</strain>
    </source>
</reference>
<dbReference type="GO" id="GO:0006559">
    <property type="term" value="P:L-phenylalanine catabolic process"/>
    <property type="evidence" value="ECO:0007669"/>
    <property type="project" value="UniProtKB-UniPathway"/>
</dbReference>
<feature type="binding site" evidence="13">
    <location>
        <position position="151"/>
    </location>
    <ligand>
        <name>substrate</name>
    </ligand>
</feature>
<gene>
    <name evidence="17" type="ORF">SAMN04488131_11151</name>
</gene>
<keyword evidence="18" id="KW-1185">Reference proteome</keyword>
<dbReference type="PANTHER" id="PTHR43069">
    <property type="entry name" value="FUMARYLACETOACETASE"/>
    <property type="match status" value="1"/>
</dbReference>
<dbReference type="GO" id="GO:0006572">
    <property type="term" value="P:L-tyrosine catabolic process"/>
    <property type="evidence" value="ECO:0007669"/>
    <property type="project" value="UniProtKB-KW"/>
</dbReference>
<dbReference type="OrthoDB" id="3766879at2"/>
<keyword evidence="11" id="KW-0585">Phenylalanine catabolism</keyword>
<dbReference type="AlphaFoldDB" id="A0A1I2GQB3"/>
<accession>A0A1I2GQB3</accession>